<evidence type="ECO:0000313" key="3">
    <source>
        <dbReference type="Proteomes" id="UP001207116"/>
    </source>
</evidence>
<feature type="chain" id="PRO_5042092548" description="Membrane or secreted protein" evidence="1">
    <location>
        <begin position="21"/>
        <end position="236"/>
    </location>
</feature>
<proteinExistence type="predicted"/>
<sequence>MRSSLRIFLGFLLTATIANAQINRGVYMARQSEGDKTLIHELKLDDNYLVHTVYRESPPEFVKTLGGFYNSTDGKLDIKLEFNSQYAQDSIKSLSIPYILEGDVLVLKLATTLEFEKGASLAQDLDGKWLFATRGPDTGQDRRGEENPRKTMKFLMDGRFQWIAYHTETFRFSGTGGGHYTAEDGNYTEYIQYFSRDNNRVGAKLKFLYNINGDDWHHQGKNSRGEPMYEIWSRRK</sequence>
<evidence type="ECO:0000313" key="2">
    <source>
        <dbReference type="EMBL" id="MCX2718812.1"/>
    </source>
</evidence>
<gene>
    <name evidence="2" type="ORF">OO016_04270</name>
</gene>
<accession>A0AAE3SMK9</accession>
<dbReference type="AlphaFoldDB" id="A0AAE3SMK9"/>
<evidence type="ECO:0008006" key="4">
    <source>
        <dbReference type="Google" id="ProtNLM"/>
    </source>
</evidence>
<comment type="caution">
    <text evidence="2">The sequence shown here is derived from an EMBL/GenBank/DDBJ whole genome shotgun (WGS) entry which is preliminary data.</text>
</comment>
<feature type="signal peptide" evidence="1">
    <location>
        <begin position="1"/>
        <end position="20"/>
    </location>
</feature>
<evidence type="ECO:0000256" key="1">
    <source>
        <dbReference type="SAM" id="SignalP"/>
    </source>
</evidence>
<dbReference type="EMBL" id="JAPFQP010000001">
    <property type="protein sequence ID" value="MCX2718812.1"/>
    <property type="molecule type" value="Genomic_DNA"/>
</dbReference>
<keyword evidence="1" id="KW-0732">Signal</keyword>
<dbReference type="RefSeq" id="WP_266011119.1">
    <property type="nucleotide sequence ID" value="NZ_JAPFQP010000001.1"/>
</dbReference>
<organism evidence="2 3">
    <name type="scientific">Lentiprolixibacter aurantiacus</name>
    <dbReference type="NCBI Taxonomy" id="2993939"/>
    <lineage>
        <taxon>Bacteria</taxon>
        <taxon>Pseudomonadati</taxon>
        <taxon>Bacteroidota</taxon>
        <taxon>Flavobacteriia</taxon>
        <taxon>Flavobacteriales</taxon>
        <taxon>Flavobacteriaceae</taxon>
        <taxon>Lentiprolixibacter</taxon>
    </lineage>
</organism>
<dbReference type="Proteomes" id="UP001207116">
    <property type="component" value="Unassembled WGS sequence"/>
</dbReference>
<reference evidence="2" key="1">
    <citation type="submission" date="2022-11" db="EMBL/GenBank/DDBJ databases">
        <title>The characterization of three novel Bacteroidetes species and genomic analysis of their roles in tidal elemental geochemical cycles.</title>
        <authorList>
            <person name="Ma K.-J."/>
        </authorList>
    </citation>
    <scope>NUCLEOTIDE SEQUENCE</scope>
    <source>
        <strain evidence="2">M415</strain>
    </source>
</reference>
<dbReference type="Gene3D" id="2.40.128.490">
    <property type="entry name" value="Uncharacterised protein PF14869, DUF4488"/>
    <property type="match status" value="1"/>
</dbReference>
<protein>
    <recommendedName>
        <fullName evidence="4">Membrane or secreted protein</fullName>
    </recommendedName>
</protein>
<name>A0AAE3SMK9_9FLAO</name>
<keyword evidence="3" id="KW-1185">Reference proteome</keyword>